<keyword evidence="4" id="KW-1185">Reference proteome</keyword>
<dbReference type="InterPro" id="IPR024983">
    <property type="entry name" value="CHAT_dom"/>
</dbReference>
<dbReference type="InterPro" id="IPR019734">
    <property type="entry name" value="TPR_rpt"/>
</dbReference>
<feature type="repeat" description="TPR" evidence="1">
    <location>
        <begin position="225"/>
        <end position="258"/>
    </location>
</feature>
<dbReference type="PANTHER" id="PTHR10098:SF108">
    <property type="entry name" value="TETRATRICOPEPTIDE REPEAT PROTEIN 28"/>
    <property type="match status" value="1"/>
</dbReference>
<feature type="repeat" description="TPR" evidence="1">
    <location>
        <begin position="265"/>
        <end position="298"/>
    </location>
</feature>
<dbReference type="PROSITE" id="PS50005">
    <property type="entry name" value="TPR"/>
    <property type="match status" value="5"/>
</dbReference>
<comment type="caution">
    <text evidence="3">The sequence shown here is derived from an EMBL/GenBank/DDBJ whole genome shotgun (WGS) entry which is preliminary data.</text>
</comment>
<dbReference type="EMBL" id="JAMZMM010000004">
    <property type="protein sequence ID" value="MCP2727013.1"/>
    <property type="molecule type" value="Genomic_DNA"/>
</dbReference>
<dbReference type="SMART" id="SM00028">
    <property type="entry name" value="TPR"/>
    <property type="match status" value="7"/>
</dbReference>
<reference evidence="3" key="1">
    <citation type="submission" date="2022-06" db="EMBL/GenBank/DDBJ databases">
        <title>New cyanobacteria of genus Symplocastrum in benthos of Lake Baikal.</title>
        <authorList>
            <person name="Sorokovikova E."/>
            <person name="Tikhonova I."/>
            <person name="Krasnopeev A."/>
            <person name="Evseev P."/>
            <person name="Gladkikh A."/>
            <person name="Belykh O."/>
        </authorList>
    </citation>
    <scope>NUCLEOTIDE SEQUENCE</scope>
    <source>
        <strain evidence="3">BBK-W-15</strain>
    </source>
</reference>
<dbReference type="AlphaFoldDB" id="A0AAE3GNH8"/>
<dbReference type="Proteomes" id="UP001204953">
    <property type="component" value="Unassembled WGS sequence"/>
</dbReference>
<organism evidence="3 4">
    <name type="scientific">Limnofasciculus baicalensis BBK-W-15</name>
    <dbReference type="NCBI Taxonomy" id="2699891"/>
    <lineage>
        <taxon>Bacteria</taxon>
        <taxon>Bacillati</taxon>
        <taxon>Cyanobacteriota</taxon>
        <taxon>Cyanophyceae</taxon>
        <taxon>Coleofasciculales</taxon>
        <taxon>Coleofasciculaceae</taxon>
        <taxon>Limnofasciculus</taxon>
        <taxon>Limnofasciculus baicalensis</taxon>
    </lineage>
</organism>
<dbReference type="Pfam" id="PF13424">
    <property type="entry name" value="TPR_12"/>
    <property type="match status" value="3"/>
</dbReference>
<feature type="repeat" description="TPR" evidence="1">
    <location>
        <begin position="105"/>
        <end position="138"/>
    </location>
</feature>
<evidence type="ECO:0000256" key="1">
    <source>
        <dbReference type="PROSITE-ProRule" id="PRU00339"/>
    </source>
</evidence>
<gene>
    <name evidence="3" type="ORF">NJ959_00795</name>
</gene>
<protein>
    <submittedName>
        <fullName evidence="3">CHAT domain-containing protein</fullName>
    </submittedName>
</protein>
<feature type="repeat" description="TPR" evidence="1">
    <location>
        <begin position="185"/>
        <end position="218"/>
    </location>
</feature>
<evidence type="ECO:0000313" key="4">
    <source>
        <dbReference type="Proteomes" id="UP001204953"/>
    </source>
</evidence>
<dbReference type="RefSeq" id="WP_254009831.1">
    <property type="nucleotide sequence ID" value="NZ_JAMZMM010000004.1"/>
</dbReference>
<accession>A0AAE3GNH8</accession>
<feature type="repeat" description="TPR" evidence="1">
    <location>
        <begin position="145"/>
        <end position="178"/>
    </location>
</feature>
<dbReference type="SUPFAM" id="SSF48452">
    <property type="entry name" value="TPR-like"/>
    <property type="match status" value="2"/>
</dbReference>
<evidence type="ECO:0000313" key="3">
    <source>
        <dbReference type="EMBL" id="MCP2727013.1"/>
    </source>
</evidence>
<dbReference type="PANTHER" id="PTHR10098">
    <property type="entry name" value="RAPSYN-RELATED"/>
    <property type="match status" value="1"/>
</dbReference>
<evidence type="ECO:0000259" key="2">
    <source>
        <dbReference type="Pfam" id="PF12770"/>
    </source>
</evidence>
<dbReference type="InterPro" id="IPR011990">
    <property type="entry name" value="TPR-like_helical_dom_sf"/>
</dbReference>
<dbReference type="PROSITE" id="PS50293">
    <property type="entry name" value="TPR_REGION"/>
    <property type="match status" value="1"/>
</dbReference>
<keyword evidence="1" id="KW-0802">TPR repeat</keyword>
<dbReference type="Pfam" id="PF12770">
    <property type="entry name" value="CHAT"/>
    <property type="match status" value="1"/>
</dbReference>
<proteinExistence type="predicted"/>
<name>A0AAE3GNH8_9CYAN</name>
<sequence>MYLRYKIFKFAILLLSAFLLVVSSPLLFPTFYPSSTAIQAQTLQSQIVDAQILQSQTLQDGQAEADRLYEEGSQQLIQGQFKAALQTFQQLLVIYRKVGDRSKEGSALNNIGLAYQNLGQYGKALDYLNQALVIKREMGDRAGIGKSLSNIGQVYDNLGQYEQALEYYKQALSINRQIGDRAGEGKTLSNISGVYYSAGENQEALNYYQEALTIIREVKDRSGEGTTLSNIGVVYASIGKDREALDYYQQALTIIREVGDRASEGATLNNIAGVYNKQKEYQSALDYYQQALAIQREVGDRVAEGRTLNNIGLLLEAQNQTELAIVFLKQSINLKEAIRQDIRGLAKEEQQSFTQTIAHTYRKLATLLFKQDRILEAQRVLDLLKVQELDDYFNNVSGNNNTAQGLPNLLAEENINQGYQAIIDKEIELGKELSQLRQIKPENRTPQQEQRISELVKSQQESIKEFNNFIKSPEVNSLIKQLNQTNQGQNLDLAELISLQDNLKKLQQNAVLLYPLILDDRLELILTTPDSPPIRHTVNVTKTQLNQAIVEFRKTLLNSAINAKTPAKKLYDWLIKPLEEDLKAAGAKTIIYAPDGALRYIPLAALYDGEEWLIQRYRINNITAASLTEINTQPQPQLKILAGAFANGSYSIHVGNEVFNFTGLPFAKVEVDNLAQIVPNTTKLIDTAFTPEAIISQMDNYNVVHFATHGVFVDGTPEESFILFGDGKRVTLTDIENWKMKNVDLVVLSACETGLGGKLGNGEEILGLGYQIQRAGARATIASLWTVNDSSTQLLMNGFYTALESGKITKAEALRQAQIALITKDDTALGVQRGAIVSQRRQLREGLQPDVANHLNHPYYWAPFILIGNGL</sequence>
<feature type="domain" description="CHAT" evidence="2">
    <location>
        <begin position="565"/>
        <end position="869"/>
    </location>
</feature>
<dbReference type="Gene3D" id="1.25.40.10">
    <property type="entry name" value="Tetratricopeptide repeat domain"/>
    <property type="match status" value="2"/>
</dbReference>